<dbReference type="GO" id="GO:0032543">
    <property type="term" value="P:mitochondrial translation"/>
    <property type="evidence" value="ECO:0007669"/>
    <property type="project" value="InterPro"/>
</dbReference>
<dbReference type="PANTHER" id="PTHR31278">
    <property type="entry name" value="CHCHD1"/>
    <property type="match status" value="1"/>
</dbReference>
<dbReference type="GO" id="GO:0005761">
    <property type="term" value="C:mitochondrial ribosome"/>
    <property type="evidence" value="ECO:0007669"/>
    <property type="project" value="InterPro"/>
</dbReference>
<name>A0A9N9RW63_9DIPT</name>
<dbReference type="GO" id="GO:0005654">
    <property type="term" value="C:nucleoplasm"/>
    <property type="evidence" value="ECO:0007669"/>
    <property type="project" value="TreeGrafter"/>
</dbReference>
<dbReference type="Proteomes" id="UP001153620">
    <property type="component" value="Chromosome 2"/>
</dbReference>
<keyword evidence="2" id="KW-1185">Reference proteome</keyword>
<dbReference type="PANTHER" id="PTHR31278:SF2">
    <property type="entry name" value="SMALL RIBOSOMAL SUBUNIT PROTEIN MS37"/>
    <property type="match status" value="1"/>
</dbReference>
<dbReference type="EMBL" id="OU895878">
    <property type="protein sequence ID" value="CAG9804651.1"/>
    <property type="molecule type" value="Genomic_DNA"/>
</dbReference>
<dbReference type="OrthoDB" id="5825849at2759"/>
<gene>
    <name evidence="1" type="ORF">CHIRRI_LOCUS7533</name>
</gene>
<proteinExistence type="predicted"/>
<reference evidence="1" key="1">
    <citation type="submission" date="2022-01" db="EMBL/GenBank/DDBJ databases">
        <authorList>
            <person name="King R."/>
        </authorList>
    </citation>
    <scope>NUCLEOTIDE SEQUENCE</scope>
</reference>
<organism evidence="1 2">
    <name type="scientific">Chironomus riparius</name>
    <dbReference type="NCBI Taxonomy" id="315576"/>
    <lineage>
        <taxon>Eukaryota</taxon>
        <taxon>Metazoa</taxon>
        <taxon>Ecdysozoa</taxon>
        <taxon>Arthropoda</taxon>
        <taxon>Hexapoda</taxon>
        <taxon>Insecta</taxon>
        <taxon>Pterygota</taxon>
        <taxon>Neoptera</taxon>
        <taxon>Endopterygota</taxon>
        <taxon>Diptera</taxon>
        <taxon>Nematocera</taxon>
        <taxon>Chironomoidea</taxon>
        <taxon>Chironomidae</taxon>
        <taxon>Chironominae</taxon>
        <taxon>Chironomus</taxon>
    </lineage>
</organism>
<evidence type="ECO:0000313" key="1">
    <source>
        <dbReference type="EMBL" id="CAG9804651.1"/>
    </source>
</evidence>
<evidence type="ECO:0000313" key="2">
    <source>
        <dbReference type="Proteomes" id="UP001153620"/>
    </source>
</evidence>
<reference evidence="1" key="2">
    <citation type="submission" date="2022-10" db="EMBL/GenBank/DDBJ databases">
        <authorList>
            <consortium name="ENA_rothamsted_submissions"/>
            <consortium name="culmorum"/>
            <person name="King R."/>
        </authorList>
    </citation>
    <scope>NUCLEOTIDE SEQUENCE</scope>
</reference>
<accession>A0A9N9RW63</accession>
<dbReference type="AlphaFoldDB" id="A0A9N9RW63"/>
<sequence>MRLTRLLFVQFRRGNKTARAPQDLKKLPFKSILPLNLRERVSGKVDSVEQVPCLHELSVLFAAMKDHEFDEKLCKKEIEKLQKAHEISEKMQKEEKLRNSGESVSTGRKLTSIQLNKYLKRFPLKVSS</sequence>
<protein>
    <submittedName>
        <fullName evidence="1">Uncharacterized protein</fullName>
    </submittedName>
</protein>
<dbReference type="InterPro" id="IPR033620">
    <property type="entry name" value="Ribosomal_mS37_met"/>
</dbReference>
<dbReference type="GO" id="GO:0003723">
    <property type="term" value="F:RNA binding"/>
    <property type="evidence" value="ECO:0007669"/>
    <property type="project" value="TreeGrafter"/>
</dbReference>